<dbReference type="GO" id="GO:0016887">
    <property type="term" value="F:ATP hydrolysis activity"/>
    <property type="evidence" value="ECO:0007669"/>
    <property type="project" value="InterPro"/>
</dbReference>
<keyword evidence="6" id="KW-1185">Reference proteome</keyword>
<dbReference type="AlphaFoldDB" id="A0A139XGG0"/>
<reference evidence="5 6" key="1">
    <citation type="journal article" date="2013" name="Genome Biol. Evol.">
        <title>Genomes of Stigonematalean cyanobacteria (subsection V) and the evolution of oxygenic photosynthesis from prokaryotes to plastids.</title>
        <authorList>
            <person name="Dagan T."/>
            <person name="Roettger M."/>
            <person name="Stucken K."/>
            <person name="Landan G."/>
            <person name="Koch R."/>
            <person name="Major P."/>
            <person name="Gould S.B."/>
            <person name="Goremykin V.V."/>
            <person name="Rippka R."/>
            <person name="Tandeau de Marsac N."/>
            <person name="Gugger M."/>
            <person name="Lockhart P.J."/>
            <person name="Allen J.F."/>
            <person name="Brune I."/>
            <person name="Maus I."/>
            <person name="Puhler A."/>
            <person name="Martin W.F."/>
        </authorList>
    </citation>
    <scope>NUCLEOTIDE SEQUENCE [LARGE SCALE GENOMIC DNA]</scope>
    <source>
        <strain evidence="5 6">PCC 7110</strain>
    </source>
</reference>
<organism evidence="5 6">
    <name type="scientific">Scytonema hofmannii PCC 7110</name>
    <dbReference type="NCBI Taxonomy" id="128403"/>
    <lineage>
        <taxon>Bacteria</taxon>
        <taxon>Bacillati</taxon>
        <taxon>Cyanobacteriota</taxon>
        <taxon>Cyanophyceae</taxon>
        <taxon>Nostocales</taxon>
        <taxon>Scytonemataceae</taxon>
        <taxon>Scytonema</taxon>
    </lineage>
</organism>
<dbReference type="Proteomes" id="UP000076925">
    <property type="component" value="Unassembled WGS sequence"/>
</dbReference>
<feature type="domain" description="ORC1/DEAH AAA+ ATPase" evidence="2">
    <location>
        <begin position="54"/>
        <end position="214"/>
    </location>
</feature>
<evidence type="ECO:0000313" key="3">
    <source>
        <dbReference type="EMBL" id="KYC34447.1"/>
    </source>
</evidence>
<dbReference type="InterPro" id="IPR027417">
    <property type="entry name" value="P-loop_NTPase"/>
</dbReference>
<name>A0A139XGG0_9CYAN</name>
<keyword evidence="5" id="KW-0067">ATP-binding</keyword>
<protein>
    <submittedName>
        <fullName evidence="5">ATP-binding protein</fullName>
    </submittedName>
</protein>
<proteinExistence type="predicted"/>
<sequence>MVRTQTRSFPDELLLQSNETKTNYFKNITIPHKRLKEALDVLLINILEPADTLVFLVFGVTGVGKTTLRLRLEKMLLSEFLPSLRQNPGQIAVAGIEAIPASGGKFSYKDYYTRVLEALNEVLIEYKVDYGFTGDEGNDLGLLNRAYRQDAFALRRAMEKVFRHRQLKAFTVDEAQHLLMMAGGHQMLQQMNWIKSIANLTGTVHILFGTYELLNCPTLNGQVGRRSEDIHLSPYQADNPEDMTEFLRVIRTFQHHIPLAQEPKLEQHYEYLFSGSVGCVGLLKNWLTRSLRVALAEEARTLNTKHLKVGAFSASRINKIKEEAEQGFRRFREETSFVEQQYLTEYGTKMRVGNRVSKKGRVGQRKPKRDTVGVNPDDI</sequence>
<dbReference type="SUPFAM" id="SSF52540">
    <property type="entry name" value="P-loop containing nucleoside triphosphate hydrolases"/>
    <property type="match status" value="1"/>
</dbReference>
<keyword evidence="5" id="KW-0547">Nucleotide-binding</keyword>
<dbReference type="EMBL" id="ANNX02000086">
    <property type="protein sequence ID" value="KYC34447.1"/>
    <property type="molecule type" value="Genomic_DNA"/>
</dbReference>
<dbReference type="InterPro" id="IPR049945">
    <property type="entry name" value="AAA_22"/>
</dbReference>
<dbReference type="RefSeq" id="WP_017750178.1">
    <property type="nucleotide sequence ID" value="NZ_KQ976354.1"/>
</dbReference>
<evidence type="ECO:0000313" key="6">
    <source>
        <dbReference type="Proteomes" id="UP000076925"/>
    </source>
</evidence>
<dbReference type="OrthoDB" id="9086539at2"/>
<comment type="caution">
    <text evidence="5">The sequence shown here is derived from an EMBL/GenBank/DDBJ whole genome shotgun (WGS) entry which is preliminary data.</text>
</comment>
<gene>
    <name evidence="5" type="ORF">WA1_01075</name>
    <name evidence="4" type="ORF">WA1_36270</name>
    <name evidence="3" type="ORF">WA1_51840</name>
</gene>
<feature type="region of interest" description="Disordered" evidence="1">
    <location>
        <begin position="356"/>
        <end position="379"/>
    </location>
</feature>
<dbReference type="EMBL" id="ANNX02000012">
    <property type="protein sequence ID" value="KYC43786.1"/>
    <property type="molecule type" value="Genomic_DNA"/>
</dbReference>
<feature type="compositionally biased region" description="Basic residues" evidence="1">
    <location>
        <begin position="356"/>
        <end position="368"/>
    </location>
</feature>
<dbReference type="GO" id="GO:0005524">
    <property type="term" value="F:ATP binding"/>
    <property type="evidence" value="ECO:0007669"/>
    <property type="project" value="UniProtKB-KW"/>
</dbReference>
<dbReference type="EMBL" id="ANNX02000040">
    <property type="protein sequence ID" value="KYC38635.1"/>
    <property type="molecule type" value="Genomic_DNA"/>
</dbReference>
<dbReference type="Pfam" id="PF13401">
    <property type="entry name" value="AAA_22"/>
    <property type="match status" value="1"/>
</dbReference>
<evidence type="ECO:0000313" key="5">
    <source>
        <dbReference type="EMBL" id="KYC43786.1"/>
    </source>
</evidence>
<reference evidence="5" key="2">
    <citation type="submission" date="2016-02" db="EMBL/GenBank/DDBJ databases">
        <authorList>
            <person name="Wen L."/>
            <person name="He K."/>
            <person name="Yang H."/>
        </authorList>
    </citation>
    <scope>NUCLEOTIDE SEQUENCE</scope>
    <source>
        <strain evidence="5">PCC 7110</strain>
    </source>
</reference>
<accession>A0A139XGG0</accession>
<evidence type="ECO:0000313" key="4">
    <source>
        <dbReference type="EMBL" id="KYC38635.1"/>
    </source>
</evidence>
<evidence type="ECO:0000256" key="1">
    <source>
        <dbReference type="SAM" id="MobiDB-lite"/>
    </source>
</evidence>
<dbReference type="STRING" id="128403.WA1_01075"/>
<evidence type="ECO:0000259" key="2">
    <source>
        <dbReference type="Pfam" id="PF13401"/>
    </source>
</evidence>